<comment type="caution">
    <text evidence="3">The sequence shown here is derived from an EMBL/GenBank/DDBJ whole genome shotgun (WGS) entry which is preliminary data.</text>
</comment>
<feature type="compositionally biased region" description="Acidic residues" evidence="1">
    <location>
        <begin position="129"/>
        <end position="170"/>
    </location>
</feature>
<organism evidence="3 4">
    <name type="scientific">Anaerofustis stercorihominis</name>
    <dbReference type="NCBI Taxonomy" id="214853"/>
    <lineage>
        <taxon>Bacteria</taxon>
        <taxon>Bacillati</taxon>
        <taxon>Bacillota</taxon>
        <taxon>Clostridia</taxon>
        <taxon>Eubacteriales</taxon>
        <taxon>Eubacteriaceae</taxon>
        <taxon>Anaerofustis</taxon>
    </lineage>
</organism>
<proteinExistence type="predicted"/>
<name>A0A3E3DUG9_9FIRM</name>
<evidence type="ECO:0000256" key="2">
    <source>
        <dbReference type="SAM" id="Phobius"/>
    </source>
</evidence>
<keyword evidence="2" id="KW-1133">Transmembrane helix</keyword>
<evidence type="ECO:0000313" key="3">
    <source>
        <dbReference type="EMBL" id="RGD72892.1"/>
    </source>
</evidence>
<feature type="transmembrane region" description="Helical" evidence="2">
    <location>
        <begin position="42"/>
        <end position="64"/>
    </location>
</feature>
<keyword evidence="2" id="KW-0472">Membrane</keyword>
<reference evidence="3 4" key="1">
    <citation type="submission" date="2018-08" db="EMBL/GenBank/DDBJ databases">
        <title>A genome reference for cultivated species of the human gut microbiota.</title>
        <authorList>
            <person name="Zou Y."/>
            <person name="Xue W."/>
            <person name="Luo G."/>
        </authorList>
    </citation>
    <scope>NUCLEOTIDE SEQUENCE [LARGE SCALE GENOMIC DNA]</scope>
    <source>
        <strain evidence="3 4">AM25-6</strain>
    </source>
</reference>
<accession>A0A3E3DUG9</accession>
<feature type="compositionally biased region" description="Basic and acidic residues" evidence="1">
    <location>
        <begin position="209"/>
        <end position="227"/>
    </location>
</feature>
<dbReference type="AlphaFoldDB" id="A0A3E3DUG9"/>
<feature type="transmembrane region" description="Helical" evidence="2">
    <location>
        <begin position="6"/>
        <end position="30"/>
    </location>
</feature>
<feature type="region of interest" description="Disordered" evidence="1">
    <location>
        <begin position="123"/>
        <end position="273"/>
    </location>
</feature>
<gene>
    <name evidence="3" type="ORF">DW687_11655</name>
</gene>
<sequence>MDSFYIEGIISFLEILVLALIFSGIVMFATEFTKNIFKKFNISSWIFVIISLIISTVVCMGLVRTFMDGILSTGDGIWLTFLTWLGSNGMFRYLEDSNTFLGKLVKSFSSYYLDEIEKQAGISPGLSDRDDEGVENGGADGEDDITDAEVTDEENSDTGNDSNDETDGDEPYIKGDEEIGSGSEIGEDNTSDIKDDSNENIRGNIYDEINDRAKEDIKENKDYTLERNEEEYPSDTSDIFINENIDEVGNGLENDKSDSDSIENIQPSEGDDISWVEDADVIKTPEDEMIELIMKEVSEKSDLNDGTSEPNEEILSQFSVTCDDDVINENAPVQKGDLVFNPTTQSEAMENRDLRYE</sequence>
<dbReference type="RefSeq" id="WP_117532829.1">
    <property type="nucleotide sequence ID" value="NZ_QUSM01000009.1"/>
</dbReference>
<protein>
    <submittedName>
        <fullName evidence="3">Uncharacterized protein</fullName>
    </submittedName>
</protein>
<dbReference type="Proteomes" id="UP000261212">
    <property type="component" value="Unassembled WGS sequence"/>
</dbReference>
<evidence type="ECO:0000313" key="4">
    <source>
        <dbReference type="Proteomes" id="UP000261212"/>
    </source>
</evidence>
<keyword evidence="2" id="KW-0812">Transmembrane</keyword>
<feature type="region of interest" description="Disordered" evidence="1">
    <location>
        <begin position="333"/>
        <end position="357"/>
    </location>
</feature>
<dbReference type="EMBL" id="QUSM01000009">
    <property type="protein sequence ID" value="RGD72892.1"/>
    <property type="molecule type" value="Genomic_DNA"/>
</dbReference>
<evidence type="ECO:0000256" key="1">
    <source>
        <dbReference type="SAM" id="MobiDB-lite"/>
    </source>
</evidence>